<evidence type="ECO:0000256" key="1">
    <source>
        <dbReference type="SAM" id="Phobius"/>
    </source>
</evidence>
<feature type="transmembrane region" description="Helical" evidence="1">
    <location>
        <begin position="94"/>
        <end position="115"/>
    </location>
</feature>
<feature type="transmembrane region" description="Helical" evidence="1">
    <location>
        <begin position="48"/>
        <end position="73"/>
    </location>
</feature>
<keyword evidence="1" id="KW-1133">Transmembrane helix</keyword>
<name>A0ABT2ZCG1_9RHOB</name>
<proteinExistence type="predicted"/>
<gene>
    <name evidence="2" type="ORF">OEW28_09405</name>
</gene>
<dbReference type="Proteomes" id="UP001652542">
    <property type="component" value="Unassembled WGS sequence"/>
</dbReference>
<keyword evidence="1" id="KW-0472">Membrane</keyword>
<reference evidence="2 3" key="1">
    <citation type="submission" date="2022-10" db="EMBL/GenBank/DDBJ databases">
        <title>Defluviimonas sp. nov., isolated from ocean surface water.</title>
        <authorList>
            <person name="He W."/>
            <person name="Wang L."/>
            <person name="Zhang D.-F."/>
        </authorList>
    </citation>
    <scope>NUCLEOTIDE SEQUENCE [LARGE SCALE GENOMIC DNA]</scope>
    <source>
        <strain evidence="2 3">WL0002</strain>
    </source>
</reference>
<evidence type="ECO:0000313" key="2">
    <source>
        <dbReference type="EMBL" id="MCV2868843.1"/>
    </source>
</evidence>
<evidence type="ECO:0000313" key="3">
    <source>
        <dbReference type="Proteomes" id="UP001652542"/>
    </source>
</evidence>
<dbReference type="EMBL" id="JAOWKY010000002">
    <property type="protein sequence ID" value="MCV2868843.1"/>
    <property type="molecule type" value="Genomic_DNA"/>
</dbReference>
<accession>A0ABT2ZCG1</accession>
<sequence>MRYPRIIDDGSVWIVIVPPLIWALHFLAAYWIAAVWCAREAGSLTPAAWSIIVLTILALVAISLIGRVAAVRYGGFTRPGRESAGDTQADRRQFLGHVALLLCVLNAAAVMMTAIPSVMFGRC</sequence>
<dbReference type="RefSeq" id="WP_263734508.1">
    <property type="nucleotide sequence ID" value="NZ_JAOWKY010000002.1"/>
</dbReference>
<organism evidence="2 3">
    <name type="scientific">Albidovulum marisflavi</name>
    <dbReference type="NCBI Taxonomy" id="2984159"/>
    <lineage>
        <taxon>Bacteria</taxon>
        <taxon>Pseudomonadati</taxon>
        <taxon>Pseudomonadota</taxon>
        <taxon>Alphaproteobacteria</taxon>
        <taxon>Rhodobacterales</taxon>
        <taxon>Paracoccaceae</taxon>
        <taxon>Albidovulum</taxon>
    </lineage>
</organism>
<protein>
    <recommendedName>
        <fullName evidence="4">Transmembrane protein</fullName>
    </recommendedName>
</protein>
<keyword evidence="1" id="KW-0812">Transmembrane</keyword>
<evidence type="ECO:0008006" key="4">
    <source>
        <dbReference type="Google" id="ProtNLM"/>
    </source>
</evidence>
<comment type="caution">
    <text evidence="2">The sequence shown here is derived from an EMBL/GenBank/DDBJ whole genome shotgun (WGS) entry which is preliminary data.</text>
</comment>
<feature type="transmembrane region" description="Helical" evidence="1">
    <location>
        <begin position="12"/>
        <end position="36"/>
    </location>
</feature>
<keyword evidence="3" id="KW-1185">Reference proteome</keyword>